<dbReference type="GO" id="GO:0005739">
    <property type="term" value="C:mitochondrion"/>
    <property type="evidence" value="ECO:0007669"/>
    <property type="project" value="TreeGrafter"/>
</dbReference>
<evidence type="ECO:0000256" key="2">
    <source>
        <dbReference type="ARBA" id="ARBA00022723"/>
    </source>
</evidence>
<dbReference type="InterPro" id="IPR011249">
    <property type="entry name" value="Metalloenz_LuxS/M16"/>
</dbReference>
<evidence type="ECO:0000256" key="5">
    <source>
        <dbReference type="ARBA" id="ARBA00023049"/>
    </source>
</evidence>
<keyword evidence="8" id="KW-1185">Reference proteome</keyword>
<evidence type="ECO:0000259" key="6">
    <source>
        <dbReference type="Pfam" id="PF00675"/>
    </source>
</evidence>
<name>A0A1Y3B453_EURMA</name>
<dbReference type="Gene3D" id="3.30.830.10">
    <property type="entry name" value="Metalloenzyme, LuxS/M16 peptidase-like"/>
    <property type="match status" value="1"/>
</dbReference>
<keyword evidence="5" id="KW-0482">Metalloprotease</keyword>
<dbReference type="InterPro" id="IPR050361">
    <property type="entry name" value="MPP/UQCRC_Complex"/>
</dbReference>
<evidence type="ECO:0000256" key="4">
    <source>
        <dbReference type="ARBA" id="ARBA00022833"/>
    </source>
</evidence>
<dbReference type="EMBL" id="MUJZ01041062">
    <property type="protein sequence ID" value="OTF75612.1"/>
    <property type="molecule type" value="Genomic_DNA"/>
</dbReference>
<keyword evidence="2" id="KW-0479">Metal-binding</keyword>
<accession>A0A1Y3B453</accession>
<gene>
    <name evidence="7" type="ORF">BLA29_012618</name>
</gene>
<protein>
    <recommendedName>
        <fullName evidence="6">Peptidase M16 N-terminal domain-containing protein</fullName>
    </recommendedName>
</protein>
<feature type="domain" description="Peptidase M16 N-terminal" evidence="6">
    <location>
        <begin position="73"/>
        <end position="114"/>
    </location>
</feature>
<reference evidence="7 8" key="1">
    <citation type="submission" date="2017-03" db="EMBL/GenBank/DDBJ databases">
        <title>Genome Survey of Euroglyphus maynei.</title>
        <authorList>
            <person name="Arlian L.G."/>
            <person name="Morgan M.S."/>
            <person name="Rider S.D."/>
        </authorList>
    </citation>
    <scope>NUCLEOTIDE SEQUENCE [LARGE SCALE GENOMIC DNA]</scope>
    <source>
        <strain evidence="7">Arlian Lab</strain>
        <tissue evidence="7">Whole body</tissue>
    </source>
</reference>
<dbReference type="AlphaFoldDB" id="A0A1Y3B453"/>
<dbReference type="OrthoDB" id="277191at2759"/>
<keyword evidence="3" id="KW-0378">Hydrolase</keyword>
<dbReference type="PANTHER" id="PTHR11851:SF149">
    <property type="entry name" value="GH01077P"/>
    <property type="match status" value="1"/>
</dbReference>
<dbReference type="SUPFAM" id="SSF63411">
    <property type="entry name" value="LuxS/MPP-like metallohydrolase"/>
    <property type="match status" value="1"/>
</dbReference>
<evidence type="ECO:0000256" key="3">
    <source>
        <dbReference type="ARBA" id="ARBA00022801"/>
    </source>
</evidence>
<sequence length="114" mass="13118">MNITCFGIIFHFQVMSYQNFIRHFGRNIRLIKPTSNKLVKFENNGRLLHQQKRQPEILNVPETKVSTISNGIRVVTEDSGIPTCTIGLWIDSGSRYETPENNGVAHFLEHMAFK</sequence>
<organism evidence="7 8">
    <name type="scientific">Euroglyphus maynei</name>
    <name type="common">Mayne's house dust mite</name>
    <dbReference type="NCBI Taxonomy" id="6958"/>
    <lineage>
        <taxon>Eukaryota</taxon>
        <taxon>Metazoa</taxon>
        <taxon>Ecdysozoa</taxon>
        <taxon>Arthropoda</taxon>
        <taxon>Chelicerata</taxon>
        <taxon>Arachnida</taxon>
        <taxon>Acari</taxon>
        <taxon>Acariformes</taxon>
        <taxon>Sarcoptiformes</taxon>
        <taxon>Astigmata</taxon>
        <taxon>Psoroptidia</taxon>
        <taxon>Analgoidea</taxon>
        <taxon>Pyroglyphidae</taxon>
        <taxon>Pyroglyphinae</taxon>
        <taxon>Euroglyphus</taxon>
    </lineage>
</organism>
<evidence type="ECO:0000256" key="1">
    <source>
        <dbReference type="ARBA" id="ARBA00022670"/>
    </source>
</evidence>
<dbReference type="GO" id="GO:0004222">
    <property type="term" value="F:metalloendopeptidase activity"/>
    <property type="evidence" value="ECO:0007669"/>
    <property type="project" value="TreeGrafter"/>
</dbReference>
<keyword evidence="4" id="KW-0862">Zinc</keyword>
<dbReference type="GO" id="GO:0006627">
    <property type="term" value="P:protein processing involved in protein targeting to mitochondrion"/>
    <property type="evidence" value="ECO:0007669"/>
    <property type="project" value="TreeGrafter"/>
</dbReference>
<dbReference type="InterPro" id="IPR011765">
    <property type="entry name" value="Pept_M16_N"/>
</dbReference>
<feature type="non-terminal residue" evidence="7">
    <location>
        <position position="114"/>
    </location>
</feature>
<dbReference type="Proteomes" id="UP000194236">
    <property type="component" value="Unassembled WGS sequence"/>
</dbReference>
<keyword evidence="1" id="KW-0645">Protease</keyword>
<dbReference type="Pfam" id="PF00675">
    <property type="entry name" value="Peptidase_M16"/>
    <property type="match status" value="1"/>
</dbReference>
<comment type="caution">
    <text evidence="7">The sequence shown here is derived from an EMBL/GenBank/DDBJ whole genome shotgun (WGS) entry which is preliminary data.</text>
</comment>
<evidence type="ECO:0000313" key="7">
    <source>
        <dbReference type="EMBL" id="OTF75612.1"/>
    </source>
</evidence>
<proteinExistence type="predicted"/>
<evidence type="ECO:0000313" key="8">
    <source>
        <dbReference type="Proteomes" id="UP000194236"/>
    </source>
</evidence>
<dbReference type="GO" id="GO:0046872">
    <property type="term" value="F:metal ion binding"/>
    <property type="evidence" value="ECO:0007669"/>
    <property type="project" value="UniProtKB-KW"/>
</dbReference>
<dbReference type="PANTHER" id="PTHR11851">
    <property type="entry name" value="METALLOPROTEASE"/>
    <property type="match status" value="1"/>
</dbReference>